<dbReference type="Proteomes" id="UP000604046">
    <property type="component" value="Unassembled WGS sequence"/>
</dbReference>
<sequence length="114" mass="12551">MGTGFTVGEDLSRLSKITVKTGRERTQERWVVRDEEGEEAKDPKELISEATESAPRVTSDVGTNQIRLAGPGSDTPFYETDRLGKLLQAIWGCPTASSSYTRATPWLVGLEYLS</sequence>
<proteinExistence type="predicted"/>
<accession>A0A812RS44</accession>
<keyword evidence="3" id="KW-1185">Reference proteome</keyword>
<organism evidence="2 3">
    <name type="scientific">Symbiodinium natans</name>
    <dbReference type="NCBI Taxonomy" id="878477"/>
    <lineage>
        <taxon>Eukaryota</taxon>
        <taxon>Sar</taxon>
        <taxon>Alveolata</taxon>
        <taxon>Dinophyceae</taxon>
        <taxon>Suessiales</taxon>
        <taxon>Symbiodiniaceae</taxon>
        <taxon>Symbiodinium</taxon>
    </lineage>
</organism>
<evidence type="ECO:0000313" key="2">
    <source>
        <dbReference type="EMBL" id="CAE7450536.1"/>
    </source>
</evidence>
<gene>
    <name evidence="2" type="ORF">SNAT2548_LOCUS24640</name>
</gene>
<evidence type="ECO:0000313" key="3">
    <source>
        <dbReference type="Proteomes" id="UP000604046"/>
    </source>
</evidence>
<comment type="caution">
    <text evidence="2">The sequence shown here is derived from an EMBL/GenBank/DDBJ whole genome shotgun (WGS) entry which is preliminary data.</text>
</comment>
<dbReference type="OrthoDB" id="419764at2759"/>
<feature type="region of interest" description="Disordered" evidence="1">
    <location>
        <begin position="50"/>
        <end position="74"/>
    </location>
</feature>
<evidence type="ECO:0000256" key="1">
    <source>
        <dbReference type="SAM" id="MobiDB-lite"/>
    </source>
</evidence>
<dbReference type="EMBL" id="CAJNDS010002365">
    <property type="protein sequence ID" value="CAE7450536.1"/>
    <property type="molecule type" value="Genomic_DNA"/>
</dbReference>
<name>A0A812RS44_9DINO</name>
<protein>
    <submittedName>
        <fullName evidence="2">Uncharacterized protein</fullName>
    </submittedName>
</protein>
<dbReference type="AlphaFoldDB" id="A0A812RS44"/>
<reference evidence="2" key="1">
    <citation type="submission" date="2021-02" db="EMBL/GenBank/DDBJ databases">
        <authorList>
            <person name="Dougan E. K."/>
            <person name="Rhodes N."/>
            <person name="Thang M."/>
            <person name="Chan C."/>
        </authorList>
    </citation>
    <scope>NUCLEOTIDE SEQUENCE</scope>
</reference>